<evidence type="ECO:0000256" key="1">
    <source>
        <dbReference type="SAM" id="MobiDB-lite"/>
    </source>
</evidence>
<dbReference type="Proteomes" id="UP001074726">
    <property type="component" value="Unassembled WGS sequence"/>
</dbReference>
<feature type="compositionally biased region" description="Polar residues" evidence="1">
    <location>
        <begin position="1"/>
        <end position="12"/>
    </location>
</feature>
<evidence type="ECO:0008006" key="4">
    <source>
        <dbReference type="Google" id="ProtNLM"/>
    </source>
</evidence>
<keyword evidence="3" id="KW-1185">Reference proteome</keyword>
<dbReference type="EMBL" id="JAPPUX010000001">
    <property type="protein sequence ID" value="MCY4725606.1"/>
    <property type="molecule type" value="Genomic_DNA"/>
</dbReference>
<accession>A0ABT4CB42</accession>
<sequence>MTTYGNDPLSTTGTAGYDASGYSSGTTGSSSSTTDKAKDTAATAADQSKHVAGTAKDEALNVAGTAAEQARNVVGEARHQVTTQLSDQATTGRDKLSETLRTLGDDLQQMAQGQGPSQGMATDLAQEVSDRVRALGSHLENREPGQLLDDARDFARRRPGTFLLGALAAGVVAGRMFRATADGAAAASLAESHGTTGTSATTYPTDTTFGTTGAGTGPMGTAGGAAPLAGRSSTDRPGTSGYDTPATDPTLTTPSGLDSTTSGLPGQRTQDTP</sequence>
<feature type="region of interest" description="Disordered" evidence="1">
    <location>
        <begin position="190"/>
        <end position="273"/>
    </location>
</feature>
<feature type="compositionally biased region" description="Polar residues" evidence="1">
    <location>
        <begin position="255"/>
        <end position="273"/>
    </location>
</feature>
<comment type="caution">
    <text evidence="2">The sequence shown here is derived from an EMBL/GenBank/DDBJ whole genome shotgun (WGS) entry which is preliminary data.</text>
</comment>
<proteinExistence type="predicted"/>
<gene>
    <name evidence="2" type="ORF">NYO98_04885</name>
</gene>
<evidence type="ECO:0000313" key="2">
    <source>
        <dbReference type="EMBL" id="MCY4725606.1"/>
    </source>
</evidence>
<reference evidence="2" key="1">
    <citation type="submission" date="2022-08" db="EMBL/GenBank/DDBJ databases">
        <title>Genome sequencing of Nocardioides sp. STR2.</title>
        <authorList>
            <person name="So Y."/>
        </authorList>
    </citation>
    <scope>NUCLEOTIDE SEQUENCE</scope>
    <source>
        <strain evidence="2">STR2</strain>
    </source>
</reference>
<feature type="compositionally biased region" description="Low complexity" evidence="1">
    <location>
        <begin position="13"/>
        <end position="46"/>
    </location>
</feature>
<protein>
    <recommendedName>
        <fullName evidence="4">DUF3618 domain-containing protein</fullName>
    </recommendedName>
</protein>
<feature type="compositionally biased region" description="Low complexity" evidence="1">
    <location>
        <begin position="190"/>
        <end position="211"/>
    </location>
</feature>
<evidence type="ECO:0000313" key="3">
    <source>
        <dbReference type="Proteomes" id="UP001074726"/>
    </source>
</evidence>
<feature type="region of interest" description="Disordered" evidence="1">
    <location>
        <begin position="1"/>
        <end position="54"/>
    </location>
</feature>
<feature type="compositionally biased region" description="Gly residues" evidence="1">
    <location>
        <begin position="212"/>
        <end position="223"/>
    </location>
</feature>
<feature type="compositionally biased region" description="Low complexity" evidence="1">
    <location>
        <begin position="243"/>
        <end position="254"/>
    </location>
</feature>
<dbReference type="RefSeq" id="WP_268110402.1">
    <property type="nucleotide sequence ID" value="NZ_JAPPUX010000001.1"/>
</dbReference>
<organism evidence="2 3">
    <name type="scientific">Nocardioides pini</name>
    <dbReference type="NCBI Taxonomy" id="2975053"/>
    <lineage>
        <taxon>Bacteria</taxon>
        <taxon>Bacillati</taxon>
        <taxon>Actinomycetota</taxon>
        <taxon>Actinomycetes</taxon>
        <taxon>Propionibacteriales</taxon>
        <taxon>Nocardioidaceae</taxon>
        <taxon>Nocardioides</taxon>
    </lineage>
</organism>
<name>A0ABT4CB42_9ACTN</name>